<sequence length="137" mass="13975">MSTILTNELGPFTGTDIAIASGKTITGAASQFKITGGTAGQFMKTDGSGGLSFDTIAAASGVMKKIHYFEETTRTSGSSTAGNQLTITSAFSPISTGNDLIVSVVIPGKSAGQNFMGWGLRFSAGGSNFDYINRGTA</sequence>
<reference evidence="1" key="1">
    <citation type="submission" date="2018-05" db="EMBL/GenBank/DDBJ databases">
        <authorList>
            <person name="Lanie J.A."/>
            <person name="Ng W.-L."/>
            <person name="Kazmierczak K.M."/>
            <person name="Andrzejewski T.M."/>
            <person name="Davidsen T.M."/>
            <person name="Wayne K.J."/>
            <person name="Tettelin H."/>
            <person name="Glass J.I."/>
            <person name="Rusch D."/>
            <person name="Podicherti R."/>
            <person name="Tsui H.-C.T."/>
            <person name="Winkler M.E."/>
        </authorList>
    </citation>
    <scope>NUCLEOTIDE SEQUENCE</scope>
</reference>
<gene>
    <name evidence="1" type="ORF">METZ01_LOCUS359259</name>
</gene>
<feature type="non-terminal residue" evidence="1">
    <location>
        <position position="137"/>
    </location>
</feature>
<organism evidence="1">
    <name type="scientific">marine metagenome</name>
    <dbReference type="NCBI Taxonomy" id="408172"/>
    <lineage>
        <taxon>unclassified sequences</taxon>
        <taxon>metagenomes</taxon>
        <taxon>ecological metagenomes</taxon>
    </lineage>
</organism>
<protein>
    <submittedName>
        <fullName evidence="1">Uncharacterized protein</fullName>
    </submittedName>
</protein>
<dbReference type="AlphaFoldDB" id="A0A382SAF2"/>
<evidence type="ECO:0000313" key="1">
    <source>
        <dbReference type="EMBL" id="SVD06405.1"/>
    </source>
</evidence>
<name>A0A382SAF2_9ZZZZ</name>
<accession>A0A382SAF2</accession>
<dbReference type="EMBL" id="UINC01127348">
    <property type="protein sequence ID" value="SVD06405.1"/>
    <property type="molecule type" value="Genomic_DNA"/>
</dbReference>
<proteinExistence type="predicted"/>